<proteinExistence type="predicted"/>
<reference evidence="1 2" key="1">
    <citation type="submission" date="2023-10" db="EMBL/GenBank/DDBJ databases">
        <title>Draft genome sequence of Xylaria bambusicola isolate GMP-LS, the root and basal stem rot pathogen of sugarcane in Indonesia.</title>
        <authorList>
            <person name="Selvaraj P."/>
            <person name="Muralishankar V."/>
            <person name="Muruganantham S."/>
            <person name="Sp S."/>
            <person name="Haryani S."/>
            <person name="Lau K.J.X."/>
            <person name="Naqvi N.I."/>
        </authorList>
    </citation>
    <scope>NUCLEOTIDE SEQUENCE [LARGE SCALE GENOMIC DNA]</scope>
    <source>
        <strain evidence="1">GMP-LS</strain>
    </source>
</reference>
<dbReference type="AlphaFoldDB" id="A0AAN7UJE8"/>
<comment type="caution">
    <text evidence="1">The sequence shown here is derived from an EMBL/GenBank/DDBJ whole genome shotgun (WGS) entry which is preliminary data.</text>
</comment>
<gene>
    <name evidence="1" type="ORF">RRF57_004563</name>
</gene>
<name>A0AAN7UJE8_9PEZI</name>
<keyword evidence="2" id="KW-1185">Reference proteome</keyword>
<accession>A0AAN7UJE8</accession>
<sequence length="92" mass="10757">MTYQLVPIYMKSLNSHLKIRQSLRFLELDRVVNLSIDYRITYFLLELVVYPRAGDDIKQGNTKSRGRCLGPRDDQKQTFCLSLIFSQTITDP</sequence>
<evidence type="ECO:0000313" key="1">
    <source>
        <dbReference type="EMBL" id="KAK5628848.1"/>
    </source>
</evidence>
<dbReference type="Proteomes" id="UP001305414">
    <property type="component" value="Unassembled WGS sequence"/>
</dbReference>
<evidence type="ECO:0000313" key="2">
    <source>
        <dbReference type="Proteomes" id="UP001305414"/>
    </source>
</evidence>
<dbReference type="EMBL" id="JAWHQM010000009">
    <property type="protein sequence ID" value="KAK5628848.1"/>
    <property type="molecule type" value="Genomic_DNA"/>
</dbReference>
<organism evidence="1 2">
    <name type="scientific">Xylaria bambusicola</name>
    <dbReference type="NCBI Taxonomy" id="326684"/>
    <lineage>
        <taxon>Eukaryota</taxon>
        <taxon>Fungi</taxon>
        <taxon>Dikarya</taxon>
        <taxon>Ascomycota</taxon>
        <taxon>Pezizomycotina</taxon>
        <taxon>Sordariomycetes</taxon>
        <taxon>Xylariomycetidae</taxon>
        <taxon>Xylariales</taxon>
        <taxon>Xylariaceae</taxon>
        <taxon>Xylaria</taxon>
    </lineage>
</organism>
<protein>
    <submittedName>
        <fullName evidence="1">Uncharacterized protein</fullName>
    </submittedName>
</protein>